<evidence type="ECO:0000259" key="14">
    <source>
        <dbReference type="Pfam" id="PF00155"/>
    </source>
</evidence>
<evidence type="ECO:0000256" key="9">
    <source>
        <dbReference type="ARBA" id="ARBA00022878"/>
    </source>
</evidence>
<evidence type="ECO:0000313" key="15">
    <source>
        <dbReference type="EMBL" id="CRK96860.1"/>
    </source>
</evidence>
<evidence type="ECO:0000313" key="16">
    <source>
        <dbReference type="Proteomes" id="UP000183832"/>
    </source>
</evidence>
<dbReference type="NCBIfam" id="TIGR01265">
    <property type="entry name" value="tyr_nico_aTase"/>
    <property type="match status" value="5"/>
</dbReference>
<evidence type="ECO:0000256" key="13">
    <source>
        <dbReference type="ARBA" id="ARBA00047798"/>
    </source>
</evidence>
<organism evidence="15 16">
    <name type="scientific">Clunio marinus</name>
    <dbReference type="NCBI Taxonomy" id="568069"/>
    <lineage>
        <taxon>Eukaryota</taxon>
        <taxon>Metazoa</taxon>
        <taxon>Ecdysozoa</taxon>
        <taxon>Arthropoda</taxon>
        <taxon>Hexapoda</taxon>
        <taxon>Insecta</taxon>
        <taxon>Pterygota</taxon>
        <taxon>Neoptera</taxon>
        <taxon>Endopterygota</taxon>
        <taxon>Diptera</taxon>
        <taxon>Nematocera</taxon>
        <taxon>Chironomoidea</taxon>
        <taxon>Chironomidae</taxon>
        <taxon>Clunio</taxon>
    </lineage>
</organism>
<dbReference type="EC" id="2.6.1.5" evidence="5"/>
<evidence type="ECO:0000256" key="12">
    <source>
        <dbReference type="ARBA" id="ARBA00031696"/>
    </source>
</evidence>
<gene>
    <name evidence="15" type="ORF">CLUMA_CG009926</name>
</gene>
<accession>A0A1J1IBC9</accession>
<feature type="domain" description="Aminotransferase class I/classII large" evidence="14">
    <location>
        <begin position="76"/>
        <end position="436"/>
    </location>
</feature>
<dbReference type="PROSITE" id="PS00105">
    <property type="entry name" value="AA_TRANSFER_CLASS_1"/>
    <property type="match status" value="2"/>
</dbReference>
<dbReference type="InterPro" id="IPR004838">
    <property type="entry name" value="NHTrfase_class1_PyrdxlP-BS"/>
</dbReference>
<feature type="domain" description="Aminotransferase class I/classII large" evidence="14">
    <location>
        <begin position="549"/>
        <end position="910"/>
    </location>
</feature>
<dbReference type="PANTHER" id="PTHR45744">
    <property type="entry name" value="TYROSINE AMINOTRANSFERASE"/>
    <property type="match status" value="1"/>
</dbReference>
<comment type="catalytic activity">
    <reaction evidence="13">
        <text>L-tyrosine + 2-oxoglutarate = 3-(4-hydroxyphenyl)pyruvate + L-glutamate</text>
        <dbReference type="Rhea" id="RHEA:15093"/>
        <dbReference type="ChEBI" id="CHEBI:16810"/>
        <dbReference type="ChEBI" id="CHEBI:29985"/>
        <dbReference type="ChEBI" id="CHEBI:36242"/>
        <dbReference type="ChEBI" id="CHEBI:58315"/>
        <dbReference type="EC" id="2.6.1.5"/>
    </reaction>
</comment>
<keyword evidence="9" id="KW-0828">Tyrosine catabolism</keyword>
<comment type="similarity">
    <text evidence="3">Belongs to the class-I pyridoxal-phosphate-dependent aminotransferase family.</text>
</comment>
<evidence type="ECO:0000256" key="10">
    <source>
        <dbReference type="ARBA" id="ARBA00022898"/>
    </source>
</evidence>
<dbReference type="Gene3D" id="3.90.1150.10">
    <property type="entry name" value="Aspartate Aminotransferase, domain 1"/>
    <property type="match status" value="5"/>
</dbReference>
<feature type="domain" description="Aminotransferase class I/classII large" evidence="14">
    <location>
        <begin position="995"/>
        <end position="1286"/>
    </location>
</feature>
<evidence type="ECO:0000256" key="7">
    <source>
        <dbReference type="ARBA" id="ARBA00022576"/>
    </source>
</evidence>
<dbReference type="InterPro" id="IPR015424">
    <property type="entry name" value="PyrdxlP-dep_Trfase"/>
</dbReference>
<dbReference type="FunFam" id="3.40.640.10:FF:000048">
    <property type="entry name" value="tyrosine aminotransferase"/>
    <property type="match status" value="1"/>
</dbReference>
<keyword evidence="8" id="KW-0808">Transferase</keyword>
<dbReference type="STRING" id="568069.A0A1J1IBC9"/>
<keyword evidence="10" id="KW-0663">Pyridoxal phosphate</keyword>
<dbReference type="InterPro" id="IPR015421">
    <property type="entry name" value="PyrdxlP-dep_Trfase_major"/>
</dbReference>
<dbReference type="Pfam" id="PF00155">
    <property type="entry name" value="Aminotran_1_2"/>
    <property type="match status" value="5"/>
</dbReference>
<dbReference type="Proteomes" id="UP000183832">
    <property type="component" value="Unassembled WGS sequence"/>
</dbReference>
<dbReference type="InterPro" id="IPR005957">
    <property type="entry name" value="Tyrosine_aminoTrfase"/>
</dbReference>
<reference evidence="15 16" key="1">
    <citation type="submission" date="2015-04" db="EMBL/GenBank/DDBJ databases">
        <authorList>
            <person name="Syromyatnikov M.Y."/>
            <person name="Popov V.N."/>
        </authorList>
    </citation>
    <scope>NUCLEOTIDE SEQUENCE [LARGE SCALE GENOMIC DNA]</scope>
</reference>
<protein>
    <recommendedName>
        <fullName evidence="6">Tyrosine aminotransferase</fullName>
        <ecNumber evidence="5">2.6.1.5</ecNumber>
    </recommendedName>
    <alternativeName>
        <fullName evidence="12">L-tyrosine:2-oxoglutarate aminotransferase</fullName>
    </alternativeName>
</protein>
<comment type="subunit">
    <text evidence="4">Homodimer.</text>
</comment>
<feature type="domain" description="Aminotransferase class I/classII large" evidence="14">
    <location>
        <begin position="1708"/>
        <end position="2067"/>
    </location>
</feature>
<evidence type="ECO:0000256" key="3">
    <source>
        <dbReference type="ARBA" id="ARBA00007441"/>
    </source>
</evidence>
<name>A0A1J1IBC9_9DIPT</name>
<dbReference type="InterPro" id="IPR015422">
    <property type="entry name" value="PyrdxlP-dep_Trfase_small"/>
</dbReference>
<dbReference type="GO" id="GO:0006572">
    <property type="term" value="P:L-tyrosine catabolic process"/>
    <property type="evidence" value="ECO:0007669"/>
    <property type="project" value="UniProtKB-KW"/>
</dbReference>
<dbReference type="InterPro" id="IPR005958">
    <property type="entry name" value="TyrNic_aminoTrfase"/>
</dbReference>
<proteinExistence type="inferred from homology"/>
<evidence type="ECO:0000256" key="2">
    <source>
        <dbReference type="ARBA" id="ARBA00005203"/>
    </source>
</evidence>
<dbReference type="PANTHER" id="PTHR45744:SF2">
    <property type="entry name" value="TYROSINE AMINOTRANSFERASE"/>
    <property type="match status" value="1"/>
</dbReference>
<dbReference type="Gene3D" id="3.40.640.10">
    <property type="entry name" value="Type I PLP-dependent aspartate aminotransferase-like (Major domain)"/>
    <property type="match status" value="5"/>
</dbReference>
<dbReference type="UniPathway" id="UPA00139">
    <property type="reaction ID" value="UER00338"/>
</dbReference>
<comment type="pathway">
    <text evidence="2">Amino-acid degradation; L-phenylalanine degradation; acetoacetate and fumarate from L-phenylalanine: step 2/6.</text>
</comment>
<comment type="cofactor">
    <cofactor evidence="1">
        <name>pyridoxal 5'-phosphate</name>
        <dbReference type="ChEBI" id="CHEBI:597326"/>
    </cofactor>
</comment>
<evidence type="ECO:0000256" key="4">
    <source>
        <dbReference type="ARBA" id="ARBA00011738"/>
    </source>
</evidence>
<evidence type="ECO:0000256" key="8">
    <source>
        <dbReference type="ARBA" id="ARBA00022679"/>
    </source>
</evidence>
<dbReference type="GO" id="GO:0030170">
    <property type="term" value="F:pyridoxal phosphate binding"/>
    <property type="evidence" value="ECO:0007669"/>
    <property type="project" value="InterPro"/>
</dbReference>
<evidence type="ECO:0000256" key="6">
    <source>
        <dbReference type="ARBA" id="ARBA00015959"/>
    </source>
</evidence>
<dbReference type="SUPFAM" id="SSF53383">
    <property type="entry name" value="PLP-dependent transferases"/>
    <property type="match status" value="5"/>
</dbReference>
<dbReference type="CDD" id="cd00609">
    <property type="entry name" value="AAT_like"/>
    <property type="match status" value="5"/>
</dbReference>
<evidence type="ECO:0000256" key="1">
    <source>
        <dbReference type="ARBA" id="ARBA00001933"/>
    </source>
</evidence>
<dbReference type="GO" id="GO:0004838">
    <property type="term" value="F:L-tyrosine-2-oxoglutarate transaminase activity"/>
    <property type="evidence" value="ECO:0007669"/>
    <property type="project" value="InterPro"/>
</dbReference>
<keyword evidence="7" id="KW-0032">Aminotransferase</keyword>
<keyword evidence="16" id="KW-1185">Reference proteome</keyword>
<feature type="domain" description="Aminotransferase class I/classII large" evidence="14">
    <location>
        <begin position="1326"/>
        <end position="1657"/>
    </location>
</feature>
<dbReference type="OrthoDB" id="7042322at2759"/>
<sequence length="2077" mass="234866">MTTEVEQTTNDLLHFTGRFNPTKLKLNKEARKKKFLRATSFNFKWSIKCSDFSLKTHNPIRAIVDGMKIEPNQDKPMIALSIGDPTTFGNLPPADQVLDAMKSVISDGSYNGYGPSVGFIEARQAVAEYSQHQGDISASDVILCSGCSCALDLCIAALAGPGQNILIPKPGFSIYATLAEGFGIEVRSYNLIPEKNWEIDLDHLETLIDLKTAAVILTNPSNPCGSVFSKQHILEILQIAERHYVPIIADEIYEHFVFPGNEYYSVSSLSKNVPVLSCGGITKRFLVPGWRTGWIIIHDRHGAFLEVRKAITNLSSRILGSNSLVQGALPAILKNTPQKFYDELVETLQNHANIAYQMLKEIPGLVPIMPSGAMYMMVGIEIDRFPAYNNELDFVQDLVREQSVFCLPGKCFNIDNFMRIVLTVPRDMMVEACNRIREFCEKHYKSDIDTIDEIAMNDLAMKLKCLYKNCYFVGFLCLFETYLRSLFPFVSMDHVTMLKEKANHITKHSLEYFIEKSWKIKMTSFAMKTENPLRKIWEGHKVFPNPRKEQITLQIGDPTVFGNFPAFPESVEAIRSALNNDNFAYTVSAGGKCARQAVADYVNKNNNDNVTSDDVFITNGCSCALETCFRVLINPGENILIPSPTWNYTTWISGSGIEVQFYKLNPDNDWEIDLEYLESLINEKTKAILVNNPGNPCGNVFSKQHMLDIIKIAERHCLPIISDEVYEFFTFPGVKYYSFSSLSKNVPILACSGLTKRFLMPGIRMGWIVIHDRNDLFHNIRLGLANAAGRNFWPNSTVQLALPNIIKNTSQEFFDDTCRRVYSHALSAYNILKTIHGLKPIMPKGSMYMMVGIELKKFPEFTTCLEFTQALIREQSVATFPGYPCFYYPGFFRIVLTVPENLISEACKRIKEFCEDHRDKLISVALRPLESIPNSSQISQISSLRHWFQHSERIIIMSNTQWNIKPTYFGIHTVNPLRKLWQESYPSGNPNKSHIVLQPGDPTAFGNFPTHPECIKALQDAVVKDTFSYYDVAGIVEAREAVAKYSKHIEDVKADDVILTSGVSMAVEMCIKVLVNPEENILVPSPGWNYITYTVGVGIKTKFYNLLPGKDWEIDLEHLETKIDEKTKAILINNPGNPCGNVFSKEHILDILEIAERHKLPIISDEVYEFITFPGVEYHSFSSLSKNVPVFICSGLTKRFLMPGIRMGWIILCDRGNKLTDLRPCLKNIEGRNFGPSTVVQLALPNILKCTPQEFLNKTPKQLAKHANIVIKMLKDVPGIQTVPSKFNKMLNSWDEIKISDFARLTINPLRKFKFERIIEPNPSKSVITLQLGDPTVFGNFPPPKELLQAFKKAIDVDKFPYNVGKGKLEAREAIVEFARNQGDITADDILLASGCSHAIEMCILTLASPGENILIPLPCYNYKTWTDGMRIETKGYNLNPLKSWDIDLEHLESLIDEKTRAIVVNSPGNPCGNVFSKEHILEILEIAERHKLPIISDEVYEFFTFPGVEYHSFSSLSKNVPILACSALSKRFLIPGIRMGWIIVNDRHGAFKNVRIGLENVTGRILGPNSAVQLALPEILRNTPREFFEDTTKRVFEHAKTAFDILNDVVGLNPIMPKGSMYMMIRIDLERFPMFSSCLEFTETLIREESVLTFPGVPCFNFHELKEFIEMSNSWDEIKISDFARLTIEPLWMLQFERIIEPNPSKSVITLQIGDPTAFGNFPPPKELLEAFKKAIDVDKFPYNVGKGKLEAREAIVEYAKNQGDITPDDILLASGCSHAIEMCILSLASPGENILIPLPCYNYKKWTDGMGIETKGYNLNPLKSWDIDLEHLESLIDEKTRAIVVNSPGNPCGNVFSKEHILEILEIAERHKLPIISDEVYEFFTFPGVEYHSFSSLSKNVPILACSALSKRFLIPGIRMGWIIINDRHGAFKNVRIGLENVTGRILGPNSAVQLALPEILRNTPREFFEDTTKRVFEHAKTAFDILNDVVGLNPIMPKGSMYMMIRIDLEKFPKFSSCLEFTETLIREESVLTFPGVPCFNFPGFFRIVLTVPDDKLKEACLRIKDFCARHINN</sequence>
<keyword evidence="11" id="KW-0585">Phenylalanine catabolism</keyword>
<dbReference type="EMBL" id="CVRI01000044">
    <property type="protein sequence ID" value="CRK96860.1"/>
    <property type="molecule type" value="Genomic_DNA"/>
</dbReference>
<evidence type="ECO:0000256" key="5">
    <source>
        <dbReference type="ARBA" id="ARBA00012749"/>
    </source>
</evidence>
<dbReference type="InterPro" id="IPR004839">
    <property type="entry name" value="Aminotransferase_I/II_large"/>
</dbReference>
<dbReference type="NCBIfam" id="TIGR01264">
    <property type="entry name" value="tyr_amTase_E"/>
    <property type="match status" value="1"/>
</dbReference>
<dbReference type="GO" id="GO:0006559">
    <property type="term" value="P:L-phenylalanine catabolic process"/>
    <property type="evidence" value="ECO:0007669"/>
    <property type="project" value="UniProtKB-UniPathway"/>
</dbReference>
<evidence type="ECO:0000256" key="11">
    <source>
        <dbReference type="ARBA" id="ARBA00023232"/>
    </source>
</evidence>